<feature type="transmembrane region" description="Helical" evidence="1">
    <location>
        <begin position="47"/>
        <end position="70"/>
    </location>
</feature>
<feature type="transmembrane region" description="Helical" evidence="1">
    <location>
        <begin position="82"/>
        <end position="102"/>
    </location>
</feature>
<keyword evidence="1" id="KW-0812">Transmembrane</keyword>
<dbReference type="AlphaFoldDB" id="A0AAD6THG8"/>
<dbReference type="Pfam" id="PF20151">
    <property type="entry name" value="DUF6533"/>
    <property type="match status" value="1"/>
</dbReference>
<keyword evidence="4" id="KW-1185">Reference proteome</keyword>
<evidence type="ECO:0000259" key="2">
    <source>
        <dbReference type="Pfam" id="PF20151"/>
    </source>
</evidence>
<protein>
    <recommendedName>
        <fullName evidence="2">DUF6533 domain-containing protein</fullName>
    </recommendedName>
</protein>
<proteinExistence type="predicted"/>
<dbReference type="Proteomes" id="UP001218188">
    <property type="component" value="Unassembled WGS sequence"/>
</dbReference>
<sequence length="202" mass="22749">MSSDPAMAYGHWFTDAWFLVALVVLAYDHCLTLESEIKFIWQKSKRFSFFFIALRYTSLFINIGMVIFVFSNVPPERCHALSIGRIALLIVQSVLGGIGLGMRIYVMYNFSRTVLVFLSCVGILVTVLAAWSITGGDGWILATGFDGCQYAVSKSRAIRQFRDFTSLHVVLNLNPQGLFTLRELAFVAREWMAASLSWFTST</sequence>
<evidence type="ECO:0000313" key="4">
    <source>
        <dbReference type="Proteomes" id="UP001218188"/>
    </source>
</evidence>
<name>A0AAD6THG8_9AGAR</name>
<feature type="domain" description="DUF6533" evidence="2">
    <location>
        <begin position="19"/>
        <end position="59"/>
    </location>
</feature>
<keyword evidence="1" id="KW-0472">Membrane</keyword>
<dbReference type="EMBL" id="JARJCM010000003">
    <property type="protein sequence ID" value="KAJ7046168.1"/>
    <property type="molecule type" value="Genomic_DNA"/>
</dbReference>
<feature type="transmembrane region" description="Helical" evidence="1">
    <location>
        <begin position="114"/>
        <end position="133"/>
    </location>
</feature>
<dbReference type="InterPro" id="IPR045340">
    <property type="entry name" value="DUF6533"/>
</dbReference>
<evidence type="ECO:0000256" key="1">
    <source>
        <dbReference type="SAM" id="Phobius"/>
    </source>
</evidence>
<gene>
    <name evidence="3" type="ORF">C8F04DRAFT_1173128</name>
</gene>
<evidence type="ECO:0000313" key="3">
    <source>
        <dbReference type="EMBL" id="KAJ7046168.1"/>
    </source>
</evidence>
<organism evidence="3 4">
    <name type="scientific">Mycena alexandri</name>
    <dbReference type="NCBI Taxonomy" id="1745969"/>
    <lineage>
        <taxon>Eukaryota</taxon>
        <taxon>Fungi</taxon>
        <taxon>Dikarya</taxon>
        <taxon>Basidiomycota</taxon>
        <taxon>Agaricomycotina</taxon>
        <taxon>Agaricomycetes</taxon>
        <taxon>Agaricomycetidae</taxon>
        <taxon>Agaricales</taxon>
        <taxon>Marasmiineae</taxon>
        <taxon>Mycenaceae</taxon>
        <taxon>Mycena</taxon>
    </lineage>
</organism>
<reference evidence="3" key="1">
    <citation type="submission" date="2023-03" db="EMBL/GenBank/DDBJ databases">
        <title>Massive genome expansion in bonnet fungi (Mycena s.s.) driven by repeated elements and novel gene families across ecological guilds.</title>
        <authorList>
            <consortium name="Lawrence Berkeley National Laboratory"/>
            <person name="Harder C.B."/>
            <person name="Miyauchi S."/>
            <person name="Viragh M."/>
            <person name="Kuo A."/>
            <person name="Thoen E."/>
            <person name="Andreopoulos B."/>
            <person name="Lu D."/>
            <person name="Skrede I."/>
            <person name="Drula E."/>
            <person name="Henrissat B."/>
            <person name="Morin E."/>
            <person name="Kohler A."/>
            <person name="Barry K."/>
            <person name="LaButti K."/>
            <person name="Morin E."/>
            <person name="Salamov A."/>
            <person name="Lipzen A."/>
            <person name="Mereny Z."/>
            <person name="Hegedus B."/>
            <person name="Baldrian P."/>
            <person name="Stursova M."/>
            <person name="Weitz H."/>
            <person name="Taylor A."/>
            <person name="Grigoriev I.V."/>
            <person name="Nagy L.G."/>
            <person name="Martin F."/>
            <person name="Kauserud H."/>
        </authorList>
    </citation>
    <scope>NUCLEOTIDE SEQUENCE</scope>
    <source>
        <strain evidence="3">CBHHK200</strain>
    </source>
</reference>
<keyword evidence="1" id="KW-1133">Transmembrane helix</keyword>
<comment type="caution">
    <text evidence="3">The sequence shown here is derived from an EMBL/GenBank/DDBJ whole genome shotgun (WGS) entry which is preliminary data.</text>
</comment>
<accession>A0AAD6THG8</accession>
<feature type="transmembrane region" description="Helical" evidence="1">
    <location>
        <begin position="6"/>
        <end position="27"/>
    </location>
</feature>